<dbReference type="RefSeq" id="XP_016461737.1">
    <property type="nucleotide sequence ID" value="XM_016606251.1"/>
</dbReference>
<name>A0A1S3ZBL8_TOBAC</name>
<evidence type="ECO:0000313" key="2">
    <source>
        <dbReference type="Proteomes" id="UP000790787"/>
    </source>
</evidence>
<feature type="region of interest" description="Disordered" evidence="1">
    <location>
        <begin position="418"/>
        <end position="449"/>
    </location>
</feature>
<evidence type="ECO:0000313" key="5">
    <source>
        <dbReference type="RefSeq" id="XP_016461739.1"/>
    </source>
</evidence>
<dbReference type="Proteomes" id="UP000790787">
    <property type="component" value="Chromosome 12"/>
</dbReference>
<dbReference type="AlphaFoldDB" id="A0A1S3ZBL8"/>
<feature type="region of interest" description="Disordered" evidence="1">
    <location>
        <begin position="236"/>
        <end position="264"/>
    </location>
</feature>
<dbReference type="STRING" id="4097.A0A1S3ZBL8"/>
<accession>A0A1S3ZBL8</accession>
<feature type="region of interest" description="Disordered" evidence="1">
    <location>
        <begin position="182"/>
        <end position="213"/>
    </location>
</feature>
<dbReference type="InterPro" id="IPR040378">
    <property type="entry name" value="BASL"/>
</dbReference>
<reference key="1">
    <citation type="journal article" date="2014" name="Nat. Commun.">
        <title>The tobacco genome sequence and its comparison with those of tomato and potato.</title>
        <authorList>
            <person name="Sierro N."/>
            <person name="Battey J.N."/>
            <person name="Ouadi S."/>
            <person name="Bakaher N."/>
            <person name="Bovet L."/>
            <person name="Willig A."/>
            <person name="Goepfert S."/>
            <person name="Peitsch M.C."/>
            <person name="Ivanov N.V."/>
        </authorList>
    </citation>
    <scope>NUCLEOTIDE SEQUENCE [LARGE SCALE GENOMIC DNA]</scope>
    <source>
        <strain>cv. TN90</strain>
    </source>
</reference>
<sequence>MKENLDEILNHSNGYNESKSLVFPTKDLLDSNGYHGGKDSLESETKERNEFWKHQELNGSVFFEDISRSNKHETTCKRNGNPFACDTEDRDHAWSIPEFEGSMIVDVDDKENGAIVSNAPFTSASELFGIDTHLYIDKGVVECKLPESTICYKESNYNIMKDICIDEGCIDEGVPLVDKIVTESKKDDQPNSSVSLAADEHRPSYTRGNIDSELLSTGEYKTSSVEDTDKIALAHHTTTEDEDTQSLVPSGLKPSSEDNISKGADKDSCLEDVMKIFGSKCTTMEKAINTSEKESGIQNSKESNSDADQSAQQPDQFLELQMPSGVATVNSENAVSAPDETSNNGPCSNVFSNSKSEAGAITCDQSSTESTLSSSVENIAKNLPEKSLKLEAISSHKDGSSDGISAGSQIHFTNCVDRSDSSVHGQSLDPKNMANLEDKTSDNLPLGTHGHFADGEASFSAGGPASGLITYSGPISHSGSVSLRSDSSTTSARSFAFPVLQNEWNSSPVRMAKAERRRKQGGWRQSLLCCRF</sequence>
<dbReference type="PANTHER" id="PTHR33914:SF21">
    <property type="entry name" value="SERINE-RICH ADHESIN FOR PLATELETS-LIKE"/>
    <property type="match status" value="1"/>
</dbReference>
<dbReference type="PaxDb" id="4097-A0A1S3ZBL8"/>
<dbReference type="PANTHER" id="PTHR33914">
    <property type="entry name" value="18S PRE-RIBOSOMAL ASSEMBLY PROTEIN GAR2-LIKE PROTEIN"/>
    <property type="match status" value="1"/>
</dbReference>
<protein>
    <submittedName>
        <fullName evidence="3 4">Uncharacterized protein isoform X1</fullName>
    </submittedName>
</protein>
<feature type="compositionally biased region" description="Basic and acidic residues" evidence="1">
    <location>
        <begin position="255"/>
        <end position="264"/>
    </location>
</feature>
<evidence type="ECO:0000313" key="6">
    <source>
        <dbReference type="RefSeq" id="XP_016461740.1"/>
    </source>
</evidence>
<evidence type="ECO:0000256" key="1">
    <source>
        <dbReference type="SAM" id="MobiDB-lite"/>
    </source>
</evidence>
<dbReference type="RefSeq" id="XP_016461739.1">
    <property type="nucleotide sequence ID" value="XM_016606253.1"/>
</dbReference>
<dbReference type="KEGG" id="nta:107785032"/>
<organism evidence="5">
    <name type="scientific">Nicotiana tabacum</name>
    <name type="common">Common tobacco</name>
    <dbReference type="NCBI Taxonomy" id="4097"/>
    <lineage>
        <taxon>Eukaryota</taxon>
        <taxon>Viridiplantae</taxon>
        <taxon>Streptophyta</taxon>
        <taxon>Embryophyta</taxon>
        <taxon>Tracheophyta</taxon>
        <taxon>Spermatophyta</taxon>
        <taxon>Magnoliopsida</taxon>
        <taxon>eudicotyledons</taxon>
        <taxon>Gunneridae</taxon>
        <taxon>Pentapetalae</taxon>
        <taxon>asterids</taxon>
        <taxon>lamiids</taxon>
        <taxon>Solanales</taxon>
        <taxon>Solanaceae</taxon>
        <taxon>Nicotianoideae</taxon>
        <taxon>Nicotianeae</taxon>
        <taxon>Nicotiana</taxon>
    </lineage>
</organism>
<evidence type="ECO:0000313" key="4">
    <source>
        <dbReference type="RefSeq" id="XP_016461738.1"/>
    </source>
</evidence>
<evidence type="ECO:0000313" key="3">
    <source>
        <dbReference type="RefSeq" id="XP_016461737.1"/>
    </source>
</evidence>
<dbReference type="GO" id="GO:0009786">
    <property type="term" value="P:regulation of asymmetric cell division"/>
    <property type="evidence" value="ECO:0000318"/>
    <property type="project" value="GO_Central"/>
</dbReference>
<dbReference type="OrthoDB" id="1911032at2759"/>
<proteinExistence type="predicted"/>
<dbReference type="RefSeq" id="XP_016461740.1">
    <property type="nucleotide sequence ID" value="XM_016606254.1"/>
</dbReference>
<feature type="region of interest" description="Disordered" evidence="1">
    <location>
        <begin position="288"/>
        <end position="313"/>
    </location>
</feature>
<keyword evidence="2" id="KW-1185">Reference proteome</keyword>
<reference evidence="3 4" key="2">
    <citation type="submission" date="2025-04" db="UniProtKB">
        <authorList>
            <consortium name="RefSeq"/>
        </authorList>
    </citation>
    <scope>IDENTIFICATION</scope>
</reference>
<dbReference type="RefSeq" id="XP_016461738.1">
    <property type="nucleotide sequence ID" value="XM_016606252.1"/>
</dbReference>
<gene>
    <name evidence="3 4 5 6" type="primary">LOC107785032</name>
</gene>
<dbReference type="GeneID" id="107785032"/>